<dbReference type="InterPro" id="IPR027277">
    <property type="entry name" value="NadC/ModD"/>
</dbReference>
<organism evidence="12 13">
    <name type="scientific">Mucilaginibacter lutimaris</name>
    <dbReference type="NCBI Taxonomy" id="931629"/>
    <lineage>
        <taxon>Bacteria</taxon>
        <taxon>Pseudomonadati</taxon>
        <taxon>Bacteroidota</taxon>
        <taxon>Sphingobacteriia</taxon>
        <taxon>Sphingobacteriales</taxon>
        <taxon>Sphingobacteriaceae</taxon>
        <taxon>Mucilaginibacter</taxon>
    </lineage>
</organism>
<evidence type="ECO:0000256" key="1">
    <source>
        <dbReference type="ARBA" id="ARBA00003237"/>
    </source>
</evidence>
<evidence type="ECO:0000256" key="2">
    <source>
        <dbReference type="ARBA" id="ARBA00004893"/>
    </source>
</evidence>
<dbReference type="InterPro" id="IPR004393">
    <property type="entry name" value="NadC"/>
</dbReference>
<dbReference type="InterPro" id="IPR013785">
    <property type="entry name" value="Aldolase_TIM"/>
</dbReference>
<dbReference type="InterPro" id="IPR022412">
    <property type="entry name" value="Quinolinate_PRibosylTrfase_N"/>
</dbReference>
<evidence type="ECO:0000259" key="11">
    <source>
        <dbReference type="Pfam" id="PF02749"/>
    </source>
</evidence>
<keyword evidence="7 9" id="KW-0808">Transferase</keyword>
<evidence type="ECO:0000313" key="13">
    <source>
        <dbReference type="Proteomes" id="UP001597073"/>
    </source>
</evidence>
<evidence type="ECO:0000256" key="7">
    <source>
        <dbReference type="ARBA" id="ARBA00022679"/>
    </source>
</evidence>
<dbReference type="Proteomes" id="UP001597073">
    <property type="component" value="Unassembled WGS sequence"/>
</dbReference>
<evidence type="ECO:0000256" key="8">
    <source>
        <dbReference type="ARBA" id="ARBA00033102"/>
    </source>
</evidence>
<dbReference type="CDD" id="cd01572">
    <property type="entry name" value="QPRTase"/>
    <property type="match status" value="1"/>
</dbReference>
<name>A0ABW2ZLL8_9SPHI</name>
<dbReference type="Pfam" id="PF02749">
    <property type="entry name" value="QRPTase_N"/>
    <property type="match status" value="1"/>
</dbReference>
<dbReference type="SUPFAM" id="SSF54675">
    <property type="entry name" value="Nicotinate/Quinolinate PRTase N-terminal domain-like"/>
    <property type="match status" value="1"/>
</dbReference>
<keyword evidence="13" id="KW-1185">Reference proteome</keyword>
<dbReference type="InterPro" id="IPR036068">
    <property type="entry name" value="Nicotinate_pribotase-like_C"/>
</dbReference>
<evidence type="ECO:0000256" key="9">
    <source>
        <dbReference type="PIRNR" id="PIRNR006250"/>
    </source>
</evidence>
<evidence type="ECO:0000256" key="6">
    <source>
        <dbReference type="ARBA" id="ARBA00022676"/>
    </source>
</evidence>
<dbReference type="SUPFAM" id="SSF51690">
    <property type="entry name" value="Nicotinate/Quinolinate PRTase C-terminal domain-like"/>
    <property type="match status" value="1"/>
</dbReference>
<dbReference type="EC" id="2.4.2.19" evidence="4"/>
<gene>
    <name evidence="12" type="primary">nadC</name>
    <name evidence="12" type="ORF">ACFQZI_19760</name>
</gene>
<comment type="function">
    <text evidence="1">Involved in the catabolism of quinolinic acid (QA).</text>
</comment>
<keyword evidence="6 9" id="KW-0328">Glycosyltransferase</keyword>
<dbReference type="RefSeq" id="WP_377145591.1">
    <property type="nucleotide sequence ID" value="NZ_JBHTIA010000013.1"/>
</dbReference>
<dbReference type="InterPro" id="IPR002638">
    <property type="entry name" value="Quinolinate_PRibosylTrfase_C"/>
</dbReference>
<comment type="pathway">
    <text evidence="2">Cofactor biosynthesis; NAD(+) biosynthesis; nicotinate D-ribonucleotide from quinolinate: step 1/1.</text>
</comment>
<comment type="caution">
    <text evidence="12">The sequence shown here is derived from an EMBL/GenBank/DDBJ whole genome shotgun (WGS) entry which is preliminary data.</text>
</comment>
<keyword evidence="5" id="KW-0662">Pyridine nucleotide biosynthesis</keyword>
<evidence type="ECO:0000313" key="12">
    <source>
        <dbReference type="EMBL" id="MFD0767104.1"/>
    </source>
</evidence>
<evidence type="ECO:0000256" key="4">
    <source>
        <dbReference type="ARBA" id="ARBA00011944"/>
    </source>
</evidence>
<dbReference type="InterPro" id="IPR037128">
    <property type="entry name" value="Quinolinate_PRibosylTase_N_sf"/>
</dbReference>
<dbReference type="PIRSF" id="PIRSF006250">
    <property type="entry name" value="NadC_ModD"/>
    <property type="match status" value="1"/>
</dbReference>
<dbReference type="GO" id="GO:0004514">
    <property type="term" value="F:nicotinate-nucleotide diphosphorylase (carboxylating) activity"/>
    <property type="evidence" value="ECO:0007669"/>
    <property type="project" value="UniProtKB-EC"/>
</dbReference>
<accession>A0ABW2ZLL8</accession>
<dbReference type="Gene3D" id="3.20.20.70">
    <property type="entry name" value="Aldolase class I"/>
    <property type="match status" value="1"/>
</dbReference>
<evidence type="ECO:0000259" key="10">
    <source>
        <dbReference type="Pfam" id="PF01729"/>
    </source>
</evidence>
<dbReference type="NCBIfam" id="TIGR00078">
    <property type="entry name" value="nadC"/>
    <property type="match status" value="1"/>
</dbReference>
<evidence type="ECO:0000256" key="5">
    <source>
        <dbReference type="ARBA" id="ARBA00022642"/>
    </source>
</evidence>
<dbReference type="PANTHER" id="PTHR32179:SF3">
    <property type="entry name" value="NICOTINATE-NUCLEOTIDE PYROPHOSPHORYLASE [CARBOXYLATING]"/>
    <property type="match status" value="1"/>
</dbReference>
<evidence type="ECO:0000256" key="3">
    <source>
        <dbReference type="ARBA" id="ARBA00009400"/>
    </source>
</evidence>
<feature type="domain" description="Quinolinate phosphoribosyl transferase N-terminal" evidence="11">
    <location>
        <begin position="22"/>
        <end position="107"/>
    </location>
</feature>
<dbReference type="PANTHER" id="PTHR32179">
    <property type="entry name" value="NICOTINATE-NUCLEOTIDE PYROPHOSPHORYLASE [CARBOXYLATING]"/>
    <property type="match status" value="1"/>
</dbReference>
<dbReference type="Pfam" id="PF01729">
    <property type="entry name" value="QRPTase_C"/>
    <property type="match status" value="1"/>
</dbReference>
<protein>
    <recommendedName>
        <fullName evidence="4">nicotinate-nucleotide diphosphorylase (carboxylating)</fullName>
        <ecNumber evidence="4">2.4.2.19</ecNumber>
    </recommendedName>
    <alternativeName>
        <fullName evidence="8">Quinolinate phosphoribosyltransferase [decarboxylating]</fullName>
    </alternativeName>
</protein>
<comment type="similarity">
    <text evidence="3 9">Belongs to the NadC/ModD family.</text>
</comment>
<dbReference type="EMBL" id="JBHTIA010000013">
    <property type="protein sequence ID" value="MFD0767104.1"/>
    <property type="molecule type" value="Genomic_DNA"/>
</dbReference>
<feature type="domain" description="Quinolinate phosphoribosyl transferase C-terminal" evidence="10">
    <location>
        <begin position="109"/>
        <end position="278"/>
    </location>
</feature>
<reference evidence="13" key="1">
    <citation type="journal article" date="2019" name="Int. J. Syst. Evol. Microbiol.">
        <title>The Global Catalogue of Microorganisms (GCM) 10K type strain sequencing project: providing services to taxonomists for standard genome sequencing and annotation.</title>
        <authorList>
            <consortium name="The Broad Institute Genomics Platform"/>
            <consortium name="The Broad Institute Genome Sequencing Center for Infectious Disease"/>
            <person name="Wu L."/>
            <person name="Ma J."/>
        </authorList>
    </citation>
    <scope>NUCLEOTIDE SEQUENCE [LARGE SCALE GENOMIC DNA]</scope>
    <source>
        <strain evidence="13">CCUG 60742</strain>
    </source>
</reference>
<dbReference type="Gene3D" id="3.90.1170.20">
    <property type="entry name" value="Quinolinate phosphoribosyl transferase, N-terminal domain"/>
    <property type="match status" value="1"/>
</dbReference>
<sequence>MDKEIIHKFIVNALSEDVGDGDHTSLSTIEAGTQGKAKLLVKDTGILAGVELALEIFREVDPNLKVTVFLNDGAEVKPKDIALEVEGDAQAILKAERLVLNCMQRMSGIATTTHQIVDLLKGTNTKVLDTRKTTPGLRYLEKWAVRIGGGVNHRFGLYDMILIKDNHVDYSGGIRQAIENANKYLADTGKKLAIEIEVRNLEELEQVLQTGNVNRILIDNFNFDQLRQAVAMIQGRYITEASGGITIDNIRDYADCGVDYVSVGALTHSVKSLDLSLKAVKL</sequence>
<proteinExistence type="inferred from homology"/>